<dbReference type="OrthoDB" id="3473305at2759"/>
<keyword evidence="4" id="KW-1185">Reference proteome</keyword>
<evidence type="ECO:0000313" key="3">
    <source>
        <dbReference type="EMBL" id="EPE02870.1"/>
    </source>
</evidence>
<sequence>MGALLLRDADDAGSGYGIATGTRPKKTDNPLVRLPPAYASLAVSNTMDIDTPPSTPRLGYSPPPSPAPSFDSPLSLHIPSHPPHLSHTLSRPTSRLPCPSLSLSPPSTALSLSPVPSQQTAAPLQPPTQPFTSVHASAFHRFMDLPTELRLKIWLFSFTPRVVEVHRRKSHYADMNTPYYQSWSANPPALAVSYEARTAALRHYSASIRLAVNTPCELAGGVRLDLDRRLYIAPHTDTLAMLGDFNVSQTVELLNILRQADCRHFSKIKLAICASSIGEASLLLIYGRTIFHDIEQLTLFLYKRRMPPATWLDGQCALVDCRGTYQYRRFLAKQAAELRVRRASSAMPQQDENEEWITVGRRPLQVRELVFGEGATLQDEASSTENQKVIMPWSAAFGIAPPTPPMDSFFRYW</sequence>
<evidence type="ECO:0000313" key="4">
    <source>
        <dbReference type="Proteomes" id="UP000016923"/>
    </source>
</evidence>
<dbReference type="VEuPathDB" id="FungiDB:F503_01611"/>
<accession>S3CQG4</accession>
<name>S3CQG4_OPHP1</name>
<feature type="domain" description="2EXR" evidence="2">
    <location>
        <begin position="139"/>
        <end position="239"/>
    </location>
</feature>
<proteinExistence type="predicted"/>
<evidence type="ECO:0000259" key="2">
    <source>
        <dbReference type="Pfam" id="PF20150"/>
    </source>
</evidence>
<reference evidence="3 4" key="1">
    <citation type="journal article" date="2013" name="BMC Genomics">
        <title>The genome and transcriptome of the pine saprophyte Ophiostoma piceae, and a comparison with the bark beetle-associated pine pathogen Grosmannia clavigera.</title>
        <authorList>
            <person name="Haridas S."/>
            <person name="Wang Y."/>
            <person name="Lim L."/>
            <person name="Massoumi Alamouti S."/>
            <person name="Jackman S."/>
            <person name="Docking R."/>
            <person name="Robertson G."/>
            <person name="Birol I."/>
            <person name="Bohlmann J."/>
            <person name="Breuil C."/>
        </authorList>
    </citation>
    <scope>NUCLEOTIDE SEQUENCE [LARGE SCALE GENOMIC DNA]</scope>
    <source>
        <strain evidence="3 4">UAMH 11346</strain>
    </source>
</reference>
<dbReference type="InterPro" id="IPR045518">
    <property type="entry name" value="2EXR"/>
</dbReference>
<dbReference type="Proteomes" id="UP000016923">
    <property type="component" value="Unassembled WGS sequence"/>
</dbReference>
<dbReference type="Pfam" id="PF20150">
    <property type="entry name" value="2EXR"/>
    <property type="match status" value="1"/>
</dbReference>
<feature type="region of interest" description="Disordered" evidence="1">
    <location>
        <begin position="44"/>
        <end position="128"/>
    </location>
</feature>
<dbReference type="AlphaFoldDB" id="S3CQG4"/>
<gene>
    <name evidence="3" type="ORF">F503_01611</name>
</gene>
<feature type="region of interest" description="Disordered" evidence="1">
    <location>
        <begin position="1"/>
        <end position="32"/>
    </location>
</feature>
<organism evidence="3 4">
    <name type="scientific">Ophiostoma piceae (strain UAMH 11346)</name>
    <name type="common">Sap stain fungus</name>
    <dbReference type="NCBI Taxonomy" id="1262450"/>
    <lineage>
        <taxon>Eukaryota</taxon>
        <taxon>Fungi</taxon>
        <taxon>Dikarya</taxon>
        <taxon>Ascomycota</taxon>
        <taxon>Pezizomycotina</taxon>
        <taxon>Sordariomycetes</taxon>
        <taxon>Sordariomycetidae</taxon>
        <taxon>Ophiostomatales</taxon>
        <taxon>Ophiostomataceae</taxon>
        <taxon>Ophiostoma</taxon>
    </lineage>
</organism>
<protein>
    <recommendedName>
        <fullName evidence="2">2EXR domain-containing protein</fullName>
    </recommendedName>
</protein>
<dbReference type="PANTHER" id="PTHR35910">
    <property type="entry name" value="2EXR DOMAIN-CONTAINING PROTEIN"/>
    <property type="match status" value="1"/>
</dbReference>
<dbReference type="HOGENOM" id="CLU_665798_0_0_1"/>
<evidence type="ECO:0000256" key="1">
    <source>
        <dbReference type="SAM" id="MobiDB-lite"/>
    </source>
</evidence>
<feature type="compositionally biased region" description="Low complexity" evidence="1">
    <location>
        <begin position="68"/>
        <end position="123"/>
    </location>
</feature>
<dbReference type="EMBL" id="KE148173">
    <property type="protein sequence ID" value="EPE02870.1"/>
    <property type="molecule type" value="Genomic_DNA"/>
</dbReference>
<dbReference type="eggNOG" id="ENOG502RJ3J">
    <property type="taxonomic scope" value="Eukaryota"/>
</dbReference>
<dbReference type="PANTHER" id="PTHR35910:SF1">
    <property type="entry name" value="2EXR DOMAIN-CONTAINING PROTEIN"/>
    <property type="match status" value="1"/>
</dbReference>